<organism evidence="6 7">
    <name type="scientific">Terrilactibacillus tamarindi</name>
    <dbReference type="NCBI Taxonomy" id="2599694"/>
    <lineage>
        <taxon>Bacteria</taxon>
        <taxon>Bacillati</taxon>
        <taxon>Bacillota</taxon>
        <taxon>Bacilli</taxon>
        <taxon>Bacillales</taxon>
        <taxon>Bacillaceae</taxon>
        <taxon>Terrilactibacillus</taxon>
    </lineage>
</organism>
<dbReference type="InterPro" id="IPR020855">
    <property type="entry name" value="Ureohydrolase_Mn_BS"/>
</dbReference>
<evidence type="ECO:0000256" key="5">
    <source>
        <dbReference type="RuleBase" id="RU003684"/>
    </source>
</evidence>
<evidence type="ECO:0000256" key="1">
    <source>
        <dbReference type="ARBA" id="ARBA00009227"/>
    </source>
</evidence>
<dbReference type="GO" id="GO:0008783">
    <property type="term" value="F:agmatinase activity"/>
    <property type="evidence" value="ECO:0007669"/>
    <property type="project" value="UniProtKB-EC"/>
</dbReference>
<dbReference type="InterPro" id="IPR006035">
    <property type="entry name" value="Ureohydrolase"/>
</dbReference>
<dbReference type="SUPFAM" id="SSF52768">
    <property type="entry name" value="Arginase/deacetylase"/>
    <property type="match status" value="1"/>
</dbReference>
<evidence type="ECO:0000256" key="3">
    <source>
        <dbReference type="ARBA" id="ARBA00022801"/>
    </source>
</evidence>
<feature type="binding site" evidence="4">
    <location>
        <position position="156"/>
    </location>
    <ligand>
        <name>Mn(2+)</name>
        <dbReference type="ChEBI" id="CHEBI:29035"/>
        <label>1</label>
    </ligand>
</feature>
<evidence type="ECO:0000313" key="6">
    <source>
        <dbReference type="EMBL" id="MTT32196.1"/>
    </source>
</evidence>
<dbReference type="NCBIfam" id="NF002564">
    <property type="entry name" value="PRK02190.1"/>
    <property type="match status" value="1"/>
</dbReference>
<evidence type="ECO:0000313" key="7">
    <source>
        <dbReference type="Proteomes" id="UP000440978"/>
    </source>
</evidence>
<dbReference type="Pfam" id="PF00491">
    <property type="entry name" value="Arginase"/>
    <property type="match status" value="1"/>
</dbReference>
<sequence length="321" mass="35474">MGNKNETKFELPNAVEMPRYSGIRSFMRLPYEQEISGKDFVILGAPFDTATTYRSGTRFGPEAIRRSSVLLRAANVYHNIRPSDYLNGVDGGDVMTIPGNTERSHKKITDHVKAWVEKGVVPIILGGDHSISLPDLRGVASIHGPLSLIHFDAHGDTWDEYWGEKYTHGSPFRRAMEEGLIDPSRSIQIGMRGTVYDPNDINEARDLGFQVITSDEIREIGLNKTMDLVKERVGQNKVFLTFDIDFLDPAFAPGTGTPEIAGFSSTEAQSMLRRLAGINFVGFDIVEVLPALDPTEITALTAATVVFEFLSLLAIAKKESI</sequence>
<dbReference type="Proteomes" id="UP000440978">
    <property type="component" value="Unassembled WGS sequence"/>
</dbReference>
<dbReference type="PANTHER" id="PTHR11358">
    <property type="entry name" value="ARGINASE/AGMATINASE"/>
    <property type="match status" value="1"/>
</dbReference>
<dbReference type="InterPro" id="IPR005925">
    <property type="entry name" value="Agmatinase-rel"/>
</dbReference>
<proteinExistence type="inferred from homology"/>
<dbReference type="InterPro" id="IPR023696">
    <property type="entry name" value="Ureohydrolase_dom_sf"/>
</dbReference>
<dbReference type="Gene3D" id="3.40.800.10">
    <property type="entry name" value="Ureohydrolase domain"/>
    <property type="match status" value="1"/>
</dbReference>
<dbReference type="PANTHER" id="PTHR11358:SF26">
    <property type="entry name" value="GUANIDINO ACID HYDROLASE, MITOCHONDRIAL"/>
    <property type="match status" value="1"/>
</dbReference>
<evidence type="ECO:0000256" key="2">
    <source>
        <dbReference type="ARBA" id="ARBA00022723"/>
    </source>
</evidence>
<feature type="binding site" evidence="4">
    <location>
        <position position="154"/>
    </location>
    <ligand>
        <name>Mn(2+)</name>
        <dbReference type="ChEBI" id="CHEBI:29035"/>
        <label>1</label>
    </ligand>
</feature>
<feature type="binding site" evidence="4">
    <location>
        <position position="129"/>
    </location>
    <ligand>
        <name>Mn(2+)</name>
        <dbReference type="ChEBI" id="CHEBI:29035"/>
        <label>1</label>
    </ligand>
</feature>
<evidence type="ECO:0000256" key="4">
    <source>
        <dbReference type="PIRSR" id="PIRSR036979-1"/>
    </source>
</evidence>
<dbReference type="PROSITE" id="PS51409">
    <property type="entry name" value="ARGINASE_2"/>
    <property type="match status" value="1"/>
</dbReference>
<dbReference type="EMBL" id="WNHB01000013">
    <property type="protein sequence ID" value="MTT32196.1"/>
    <property type="molecule type" value="Genomic_DNA"/>
</dbReference>
<dbReference type="PIRSF" id="PIRSF036979">
    <property type="entry name" value="Arginase"/>
    <property type="match status" value="1"/>
</dbReference>
<dbReference type="GO" id="GO:0033389">
    <property type="term" value="P:putrescine biosynthetic process from arginine, via agmatine"/>
    <property type="evidence" value="ECO:0007669"/>
    <property type="project" value="TreeGrafter"/>
</dbReference>
<comment type="cofactor">
    <cofactor evidence="4">
        <name>Mn(2+)</name>
        <dbReference type="ChEBI" id="CHEBI:29035"/>
    </cofactor>
    <text evidence="4">Binds 2 manganese ions per subunit.</text>
</comment>
<feature type="binding site" evidence="4">
    <location>
        <position position="152"/>
    </location>
    <ligand>
        <name>Mn(2+)</name>
        <dbReference type="ChEBI" id="CHEBI:29035"/>
        <label>1</label>
    </ligand>
</feature>
<comment type="caution">
    <text evidence="6">The sequence shown here is derived from an EMBL/GenBank/DDBJ whole genome shotgun (WGS) entry which is preliminary data.</text>
</comment>
<dbReference type="EC" id="3.5.3.11" evidence="6"/>
<reference evidence="6 7" key="1">
    <citation type="submission" date="2019-11" db="EMBL/GenBank/DDBJ databases">
        <title>Terrilactibacillus tamarindus sp. nov. BCM23-1 isolated from bark of Tamarindus indica.</title>
        <authorList>
            <person name="Kingkaew E."/>
            <person name="Tanasupawat S."/>
        </authorList>
    </citation>
    <scope>NUCLEOTIDE SEQUENCE [LARGE SCALE GENOMIC DNA]</scope>
    <source>
        <strain evidence="6 7">BCM23-1</strain>
    </source>
</reference>
<dbReference type="GO" id="GO:0046872">
    <property type="term" value="F:metal ion binding"/>
    <property type="evidence" value="ECO:0007669"/>
    <property type="project" value="UniProtKB-KW"/>
</dbReference>
<dbReference type="NCBIfam" id="TIGR01230">
    <property type="entry name" value="agmatinase"/>
    <property type="match status" value="1"/>
</dbReference>
<keyword evidence="4" id="KW-0464">Manganese</keyword>
<dbReference type="OrthoDB" id="9788689at2"/>
<accession>A0A6N8CVB3</accession>
<dbReference type="CDD" id="cd11592">
    <property type="entry name" value="Agmatinase_PAH"/>
    <property type="match status" value="1"/>
</dbReference>
<keyword evidence="2 4" id="KW-0479">Metal-binding</keyword>
<name>A0A6N8CVB3_9BACI</name>
<protein>
    <submittedName>
        <fullName evidence="6">Agmatinase</fullName>
        <ecNumber evidence="6">3.5.3.11</ecNumber>
    </submittedName>
</protein>
<dbReference type="PROSITE" id="PS01053">
    <property type="entry name" value="ARGINASE_1"/>
    <property type="match status" value="1"/>
</dbReference>
<dbReference type="RefSeq" id="WP_155218935.1">
    <property type="nucleotide sequence ID" value="NZ_WNHB01000013.1"/>
</dbReference>
<feature type="binding site" evidence="4">
    <location>
        <position position="245"/>
    </location>
    <ligand>
        <name>Mn(2+)</name>
        <dbReference type="ChEBI" id="CHEBI:29035"/>
        <label>1</label>
    </ligand>
</feature>
<dbReference type="AlphaFoldDB" id="A0A6N8CVB3"/>
<keyword evidence="3 5" id="KW-0378">Hydrolase</keyword>
<dbReference type="PRINTS" id="PR00116">
    <property type="entry name" value="ARGINASE"/>
</dbReference>
<comment type="similarity">
    <text evidence="1">Belongs to the arginase family. Agmatinase subfamily.</text>
</comment>
<gene>
    <name evidence="6" type="primary">speB</name>
    <name evidence="6" type="ORF">GMB86_09285</name>
</gene>
<feature type="binding site" evidence="4">
    <location>
        <position position="243"/>
    </location>
    <ligand>
        <name>Mn(2+)</name>
        <dbReference type="ChEBI" id="CHEBI:29035"/>
        <label>1</label>
    </ligand>
</feature>
<keyword evidence="7" id="KW-1185">Reference proteome</keyword>